<evidence type="ECO:0000313" key="2">
    <source>
        <dbReference type="Proteomes" id="UP001258017"/>
    </source>
</evidence>
<protein>
    <submittedName>
        <fullName evidence="1">Uncharacterized protein</fullName>
    </submittedName>
</protein>
<comment type="caution">
    <text evidence="1">The sequence shown here is derived from an EMBL/GenBank/DDBJ whole genome shotgun (WGS) entry which is preliminary data.</text>
</comment>
<reference evidence="1" key="1">
    <citation type="submission" date="2021-08" db="EMBL/GenBank/DDBJ databases">
        <authorList>
            <person name="Misof B."/>
            <person name="Oliver O."/>
            <person name="Podsiadlowski L."/>
            <person name="Donath A."/>
            <person name="Peters R."/>
            <person name="Mayer C."/>
            <person name="Rust J."/>
            <person name="Gunkel S."/>
            <person name="Lesny P."/>
            <person name="Martin S."/>
            <person name="Oeyen J.P."/>
            <person name="Petersen M."/>
            <person name="Panagiotis P."/>
            <person name="Wilbrandt J."/>
            <person name="Tanja T."/>
        </authorList>
    </citation>
    <scope>NUCLEOTIDE SEQUENCE</scope>
    <source>
        <strain evidence="1">GBR_01_08_01A</strain>
        <tissue evidence="1">Thorax + abdomen</tissue>
    </source>
</reference>
<dbReference type="AlphaFoldDB" id="A0AAD9VKC4"/>
<name>A0AAD9VKC4_9HYME</name>
<dbReference type="EMBL" id="JAIFRP010000758">
    <property type="protein sequence ID" value="KAK2577951.1"/>
    <property type="molecule type" value="Genomic_DNA"/>
</dbReference>
<sequence length="82" mass="9455">MAEVKKLERRSFDEQKTGAVEDREKVIRAIAKTSTDIRKKYNSLKNGKTEMGDLLHKSYKPIVDPLKQIVENTLKNDIEHDA</sequence>
<evidence type="ECO:0000313" key="1">
    <source>
        <dbReference type="EMBL" id="KAK2577951.1"/>
    </source>
</evidence>
<proteinExistence type="predicted"/>
<organism evidence="1 2">
    <name type="scientific">Odynerus spinipes</name>
    <dbReference type="NCBI Taxonomy" id="1348599"/>
    <lineage>
        <taxon>Eukaryota</taxon>
        <taxon>Metazoa</taxon>
        <taxon>Ecdysozoa</taxon>
        <taxon>Arthropoda</taxon>
        <taxon>Hexapoda</taxon>
        <taxon>Insecta</taxon>
        <taxon>Pterygota</taxon>
        <taxon>Neoptera</taxon>
        <taxon>Endopterygota</taxon>
        <taxon>Hymenoptera</taxon>
        <taxon>Apocrita</taxon>
        <taxon>Aculeata</taxon>
        <taxon>Vespoidea</taxon>
        <taxon>Vespidae</taxon>
        <taxon>Eumeninae</taxon>
        <taxon>Odynerus</taxon>
    </lineage>
</organism>
<dbReference type="Proteomes" id="UP001258017">
    <property type="component" value="Unassembled WGS sequence"/>
</dbReference>
<keyword evidence="2" id="KW-1185">Reference proteome</keyword>
<reference evidence="1" key="2">
    <citation type="journal article" date="2023" name="Commun. Biol.">
        <title>Intrasexual cuticular hydrocarbon dimorphism in a wasp sheds light on hydrocarbon biosynthesis genes in Hymenoptera.</title>
        <authorList>
            <person name="Moris V.C."/>
            <person name="Podsiadlowski L."/>
            <person name="Martin S."/>
            <person name="Oeyen J.P."/>
            <person name="Donath A."/>
            <person name="Petersen M."/>
            <person name="Wilbrandt J."/>
            <person name="Misof B."/>
            <person name="Liedtke D."/>
            <person name="Thamm M."/>
            <person name="Scheiner R."/>
            <person name="Schmitt T."/>
            <person name="Niehuis O."/>
        </authorList>
    </citation>
    <scope>NUCLEOTIDE SEQUENCE</scope>
    <source>
        <strain evidence="1">GBR_01_08_01A</strain>
    </source>
</reference>
<accession>A0AAD9VKC4</accession>
<gene>
    <name evidence="1" type="ORF">KPH14_000747</name>
</gene>